<dbReference type="Proteomes" id="UP000662637">
    <property type="component" value="Unassembled WGS sequence"/>
</dbReference>
<dbReference type="EMBL" id="WJEC01000367">
    <property type="protein sequence ID" value="KAF7483434.1"/>
    <property type="molecule type" value="Genomic_DNA"/>
</dbReference>
<evidence type="ECO:0000313" key="2">
    <source>
        <dbReference type="EMBL" id="KAF7483434.1"/>
    </source>
</evidence>
<dbReference type="InterPro" id="IPR035992">
    <property type="entry name" value="Ricin_B-like_lectins"/>
</dbReference>
<dbReference type="PROSITE" id="PS50231">
    <property type="entry name" value="RICIN_B_LECTIN"/>
    <property type="match status" value="1"/>
</dbReference>
<protein>
    <recommendedName>
        <fullName evidence="1">Ricin B lectin domain-containing protein</fullName>
    </recommendedName>
</protein>
<feature type="domain" description="Ricin B lectin" evidence="1">
    <location>
        <begin position="22"/>
        <end position="89"/>
    </location>
</feature>
<dbReference type="GO" id="GO:0032991">
    <property type="term" value="C:protein-containing complex"/>
    <property type="evidence" value="ECO:0007669"/>
    <property type="project" value="TreeGrafter"/>
</dbReference>
<sequence length="258" mass="28758">MEAEFYLAILTSLIFRSSEGFQIVHVQKHQCLFVNQRVIVVGTCNGTSQNQQWLWAKDGNLLHVRSALCLGISNSSGGPSRAAVLTPCSQAPRWTCYEQEGFLEVENTSFFLKKQGPKVVVKKGRKYLHSWMKIIVNKEGKVVNESLCLKEAGLGAEVSVRSTRNMAPPQIPTTFNTVPYSPEHPIRNTTEAFIINTTENHSHNSSKKPYPNLHATGIADTSWIPSTTWPFSSTTKEGSTVHYNILLQCWIVAVIHSS</sequence>
<dbReference type="GO" id="GO:0005886">
    <property type="term" value="C:plasma membrane"/>
    <property type="evidence" value="ECO:0007669"/>
    <property type="project" value="TreeGrafter"/>
</dbReference>
<dbReference type="InterPro" id="IPR052678">
    <property type="entry name" value="OST-beta_subunit"/>
</dbReference>
<dbReference type="PANTHER" id="PTHR36129:SF1">
    <property type="entry name" value="ORGANIC SOLUTE TRANSPORTER SUBUNIT BETA"/>
    <property type="match status" value="1"/>
</dbReference>
<organism evidence="2 3">
    <name type="scientific">Marmota monax</name>
    <name type="common">Woodchuck</name>
    <dbReference type="NCBI Taxonomy" id="9995"/>
    <lineage>
        <taxon>Eukaryota</taxon>
        <taxon>Metazoa</taxon>
        <taxon>Chordata</taxon>
        <taxon>Craniata</taxon>
        <taxon>Vertebrata</taxon>
        <taxon>Euteleostomi</taxon>
        <taxon>Mammalia</taxon>
        <taxon>Eutheria</taxon>
        <taxon>Euarchontoglires</taxon>
        <taxon>Glires</taxon>
        <taxon>Rodentia</taxon>
        <taxon>Sciuromorpha</taxon>
        <taxon>Sciuridae</taxon>
        <taxon>Xerinae</taxon>
        <taxon>Marmotini</taxon>
        <taxon>Marmota</taxon>
    </lineage>
</organism>
<name>A0A834V6D1_MARMO</name>
<evidence type="ECO:0000313" key="3">
    <source>
        <dbReference type="Proteomes" id="UP000662637"/>
    </source>
</evidence>
<dbReference type="PANTHER" id="PTHR36129">
    <property type="entry name" value="ORGANIC SOLUTE TRANSPORTER SUBUNIT BETA-RELATED"/>
    <property type="match status" value="1"/>
</dbReference>
<dbReference type="AlphaFoldDB" id="A0A834V6D1"/>
<comment type="caution">
    <text evidence="2">The sequence shown here is derived from an EMBL/GenBank/DDBJ whole genome shotgun (WGS) entry which is preliminary data.</text>
</comment>
<dbReference type="Gene3D" id="2.80.10.50">
    <property type="match status" value="1"/>
</dbReference>
<dbReference type="Pfam" id="PF00652">
    <property type="entry name" value="Ricin_B_lectin"/>
    <property type="match status" value="1"/>
</dbReference>
<dbReference type="SUPFAM" id="SSF50370">
    <property type="entry name" value="Ricin B-like lectins"/>
    <property type="match status" value="1"/>
</dbReference>
<gene>
    <name evidence="2" type="ORF">GHT09_005046</name>
</gene>
<reference evidence="2" key="1">
    <citation type="submission" date="2020-08" db="EMBL/GenBank/DDBJ databases">
        <authorList>
            <person name="Shumante A."/>
            <person name="Zimin A.V."/>
            <person name="Puiu D."/>
            <person name="Salzberg S.L."/>
        </authorList>
    </citation>
    <scope>NUCLEOTIDE SEQUENCE</scope>
    <source>
        <strain evidence="2">WC2-LM</strain>
        <tissue evidence="2">Liver</tissue>
    </source>
</reference>
<dbReference type="GO" id="GO:0015721">
    <property type="term" value="P:bile acid and bile salt transport"/>
    <property type="evidence" value="ECO:0007669"/>
    <property type="project" value="TreeGrafter"/>
</dbReference>
<accession>A0A834V6D1</accession>
<evidence type="ECO:0000259" key="1">
    <source>
        <dbReference type="Pfam" id="PF00652"/>
    </source>
</evidence>
<dbReference type="InterPro" id="IPR000772">
    <property type="entry name" value="Ricin_B_lectin"/>
</dbReference>
<proteinExistence type="predicted"/>